<feature type="transmembrane region" description="Helical" evidence="2">
    <location>
        <begin position="41"/>
        <end position="63"/>
    </location>
</feature>
<gene>
    <name evidence="3" type="ORF">L21SP5_03892</name>
</gene>
<dbReference type="STRING" id="1307839.L21SP5_03892"/>
<keyword evidence="2" id="KW-1133">Transmembrane helix</keyword>
<dbReference type="OrthoDB" id="1143801at2"/>
<dbReference type="Proteomes" id="UP000064893">
    <property type="component" value="Chromosome"/>
</dbReference>
<evidence type="ECO:0000313" key="3">
    <source>
        <dbReference type="EMBL" id="ALO17484.1"/>
    </source>
</evidence>
<keyword evidence="4" id="KW-1185">Reference proteome</keyword>
<feature type="coiled-coil region" evidence="1">
    <location>
        <begin position="96"/>
        <end position="170"/>
    </location>
</feature>
<accession>A0A0S2I673</accession>
<proteinExistence type="predicted"/>
<dbReference type="EMBL" id="CP013118">
    <property type="protein sequence ID" value="ALO17484.1"/>
    <property type="molecule type" value="Genomic_DNA"/>
</dbReference>
<keyword evidence="2" id="KW-0472">Membrane</keyword>
<keyword evidence="1" id="KW-0175">Coiled coil</keyword>
<evidence type="ECO:0000313" key="4">
    <source>
        <dbReference type="Proteomes" id="UP000064893"/>
    </source>
</evidence>
<dbReference type="RefSeq" id="WP_057954743.1">
    <property type="nucleotide sequence ID" value="NZ_CP013118.1"/>
</dbReference>
<sequence length="186" mass="21438" precursor="true">MSNIEEYIKKNRAAFDSEEPRAGHEARFLEKLPRQKNRTVIYLRYAAAAAVIAFLVTLSGLYIHDNWIAEPTQKLPTLADAGPKYAEAEAYFVSTIQHQRNTIDKLSGDNMQAEKAQMEKDLKEMDKLYKQLQKDLDANPGDPRVINAMIKHYQTRINVMKQIVEQLQEAKRIKSHKTQNHEKVSL</sequence>
<keyword evidence="2" id="KW-0812">Transmembrane</keyword>
<dbReference type="KEGG" id="blq:L21SP5_03892"/>
<evidence type="ECO:0008006" key="5">
    <source>
        <dbReference type="Google" id="ProtNLM"/>
    </source>
</evidence>
<name>A0A0S2I673_9BACT</name>
<protein>
    <recommendedName>
        <fullName evidence="5">Anti-sigma factor</fullName>
    </recommendedName>
</protein>
<dbReference type="AlphaFoldDB" id="A0A0S2I673"/>
<evidence type="ECO:0000256" key="1">
    <source>
        <dbReference type="SAM" id="Coils"/>
    </source>
</evidence>
<organism evidence="3 4">
    <name type="scientific">Salinivirga cyanobacteriivorans</name>
    <dbReference type="NCBI Taxonomy" id="1307839"/>
    <lineage>
        <taxon>Bacteria</taxon>
        <taxon>Pseudomonadati</taxon>
        <taxon>Bacteroidota</taxon>
        <taxon>Bacteroidia</taxon>
        <taxon>Bacteroidales</taxon>
        <taxon>Salinivirgaceae</taxon>
        <taxon>Salinivirga</taxon>
    </lineage>
</organism>
<evidence type="ECO:0000256" key="2">
    <source>
        <dbReference type="SAM" id="Phobius"/>
    </source>
</evidence>
<reference evidence="3 4" key="1">
    <citation type="submission" date="2015-11" db="EMBL/GenBank/DDBJ databases">
        <title>Description and complete genome sequence of a novel strain predominating in hypersaline microbial mats and representing a new family of the Bacteriodetes phylum.</title>
        <authorList>
            <person name="Spring S."/>
            <person name="Bunk B."/>
            <person name="Sproer C."/>
            <person name="Klenk H.-P."/>
        </authorList>
    </citation>
    <scope>NUCLEOTIDE SEQUENCE [LARGE SCALE GENOMIC DNA]</scope>
    <source>
        <strain evidence="3 4">L21-Spi-D4</strain>
    </source>
</reference>